<dbReference type="AlphaFoldDB" id="A0A0N1IC01"/>
<keyword evidence="2" id="KW-0677">Repeat</keyword>
<dbReference type="InterPro" id="IPR019775">
    <property type="entry name" value="WD40_repeat_CS"/>
</dbReference>
<dbReference type="Pfam" id="PF00400">
    <property type="entry name" value="WD40"/>
    <property type="match status" value="3"/>
</dbReference>
<dbReference type="Pfam" id="PF25811">
    <property type="entry name" value="CAK-anch_MAT1"/>
    <property type="match status" value="1"/>
</dbReference>
<feature type="repeat" description="WD" evidence="3">
    <location>
        <begin position="152"/>
        <end position="193"/>
    </location>
</feature>
<name>A0A0N1IC01_PAPMA</name>
<feature type="repeat" description="WD" evidence="3">
    <location>
        <begin position="67"/>
        <end position="108"/>
    </location>
</feature>
<feature type="repeat" description="WD" evidence="3">
    <location>
        <begin position="109"/>
        <end position="143"/>
    </location>
</feature>
<accession>A0A0N1IC01</accession>
<sequence length="220" mass="24481">MGFHSLNLIHNRLELFSCGLTTKVHCEVMELESKLSEAQKEFMEGAPARGKRTPAEWIPRPPEKFCLTGHRATITKVVFHPVFSLMVSSSEDATIRVWEFESGTYERTLKGHTDSVQDIAFDHHGKLLVSCSADMSIKLWDFNQTFECIKTMHGHEHNVSSVAFSPSGDLVYSASRDKTIKAWDVATGAENETEKAGGYTSTLPCLRALQDAMAGLYHAS</sequence>
<protein>
    <submittedName>
        <fullName evidence="5">Lissencephaly-1-like</fullName>
    </submittedName>
</protein>
<dbReference type="SMART" id="SM00320">
    <property type="entry name" value="WD40"/>
    <property type="match status" value="3"/>
</dbReference>
<dbReference type="InterPro" id="IPR057657">
    <property type="entry name" value="MAT1_CAK-anch"/>
</dbReference>
<evidence type="ECO:0000256" key="2">
    <source>
        <dbReference type="ARBA" id="ARBA00022737"/>
    </source>
</evidence>
<keyword evidence="6" id="KW-1185">Reference proteome</keyword>
<dbReference type="InParanoid" id="A0A0N1IC01"/>
<dbReference type="SUPFAM" id="SSF50978">
    <property type="entry name" value="WD40 repeat-like"/>
    <property type="match status" value="1"/>
</dbReference>
<dbReference type="InterPro" id="IPR001680">
    <property type="entry name" value="WD40_rpt"/>
</dbReference>
<dbReference type="EMBL" id="KQ461077">
    <property type="protein sequence ID" value="KPJ09482.1"/>
    <property type="molecule type" value="Genomic_DNA"/>
</dbReference>
<evidence type="ECO:0000313" key="5">
    <source>
        <dbReference type="EMBL" id="KPJ09482.1"/>
    </source>
</evidence>
<dbReference type="InterPro" id="IPR036322">
    <property type="entry name" value="WD40_repeat_dom_sf"/>
</dbReference>
<evidence type="ECO:0000313" key="6">
    <source>
        <dbReference type="Proteomes" id="UP000053240"/>
    </source>
</evidence>
<dbReference type="Proteomes" id="UP000053240">
    <property type="component" value="Unassembled WGS sequence"/>
</dbReference>
<dbReference type="Gene3D" id="2.130.10.10">
    <property type="entry name" value="YVTN repeat-like/Quinoprotein amine dehydrogenase"/>
    <property type="match status" value="1"/>
</dbReference>
<evidence type="ECO:0000259" key="4">
    <source>
        <dbReference type="Pfam" id="PF25811"/>
    </source>
</evidence>
<keyword evidence="1 3" id="KW-0853">WD repeat</keyword>
<organism evidence="5 6">
    <name type="scientific">Papilio machaon</name>
    <name type="common">Old World swallowtail butterfly</name>
    <dbReference type="NCBI Taxonomy" id="76193"/>
    <lineage>
        <taxon>Eukaryota</taxon>
        <taxon>Metazoa</taxon>
        <taxon>Ecdysozoa</taxon>
        <taxon>Arthropoda</taxon>
        <taxon>Hexapoda</taxon>
        <taxon>Insecta</taxon>
        <taxon>Pterygota</taxon>
        <taxon>Neoptera</taxon>
        <taxon>Endopterygota</taxon>
        <taxon>Lepidoptera</taxon>
        <taxon>Glossata</taxon>
        <taxon>Ditrysia</taxon>
        <taxon>Papilionoidea</taxon>
        <taxon>Papilionidae</taxon>
        <taxon>Papilioninae</taxon>
        <taxon>Papilio</taxon>
    </lineage>
</organism>
<proteinExistence type="predicted"/>
<gene>
    <name evidence="5" type="ORF">RR48_00769</name>
</gene>
<dbReference type="PRINTS" id="PR00320">
    <property type="entry name" value="GPROTEINBRPT"/>
</dbReference>
<reference evidence="5 6" key="1">
    <citation type="journal article" date="2015" name="Nat. Commun.">
        <title>Outbred genome sequencing and CRISPR/Cas9 gene editing in butterflies.</title>
        <authorList>
            <person name="Li X."/>
            <person name="Fan D."/>
            <person name="Zhang W."/>
            <person name="Liu G."/>
            <person name="Zhang L."/>
            <person name="Zhao L."/>
            <person name="Fang X."/>
            <person name="Chen L."/>
            <person name="Dong Y."/>
            <person name="Chen Y."/>
            <person name="Ding Y."/>
            <person name="Zhao R."/>
            <person name="Feng M."/>
            <person name="Zhu Y."/>
            <person name="Feng Y."/>
            <person name="Jiang X."/>
            <person name="Zhu D."/>
            <person name="Xiang H."/>
            <person name="Feng X."/>
            <person name="Li S."/>
            <person name="Wang J."/>
            <person name="Zhang G."/>
            <person name="Kronforst M.R."/>
            <person name="Wang W."/>
        </authorList>
    </citation>
    <scope>NUCLEOTIDE SEQUENCE [LARGE SCALE GENOMIC DNA]</scope>
    <source>
        <strain evidence="5">Ya'a_city_454_Pm</strain>
        <tissue evidence="5">Whole body</tissue>
    </source>
</reference>
<dbReference type="PROSITE" id="PS50082">
    <property type="entry name" value="WD_REPEATS_2"/>
    <property type="match status" value="3"/>
</dbReference>
<dbReference type="PANTHER" id="PTHR19848">
    <property type="entry name" value="WD40 REPEAT PROTEIN"/>
    <property type="match status" value="1"/>
</dbReference>
<dbReference type="PROSITE" id="PS00678">
    <property type="entry name" value="WD_REPEATS_1"/>
    <property type="match status" value="3"/>
</dbReference>
<evidence type="ECO:0000256" key="1">
    <source>
        <dbReference type="ARBA" id="ARBA00022574"/>
    </source>
</evidence>
<feature type="domain" description="MAT1 C-terminal CAK anchor" evidence="4">
    <location>
        <begin position="190"/>
        <end position="218"/>
    </location>
</feature>
<evidence type="ECO:0000256" key="3">
    <source>
        <dbReference type="PROSITE-ProRule" id="PRU00221"/>
    </source>
</evidence>
<dbReference type="InterPro" id="IPR015943">
    <property type="entry name" value="WD40/YVTN_repeat-like_dom_sf"/>
</dbReference>
<dbReference type="PROSITE" id="PS50294">
    <property type="entry name" value="WD_REPEATS_REGION"/>
    <property type="match status" value="3"/>
</dbReference>
<dbReference type="CDD" id="cd00200">
    <property type="entry name" value="WD40"/>
    <property type="match status" value="1"/>
</dbReference>
<dbReference type="InterPro" id="IPR020472">
    <property type="entry name" value="WD40_PAC1"/>
</dbReference>
<dbReference type="PANTHER" id="PTHR19848:SF8">
    <property type="entry name" value="F-BOX AND WD REPEAT DOMAIN CONTAINING 7"/>
    <property type="match status" value="1"/>
</dbReference>
<dbReference type="STRING" id="76193.A0A0N1IC01"/>